<gene>
    <name evidence="1" type="ORF">NUW58_g5096</name>
</gene>
<dbReference type="Proteomes" id="UP001143856">
    <property type="component" value="Unassembled WGS sequence"/>
</dbReference>
<reference evidence="1" key="1">
    <citation type="submission" date="2022-10" db="EMBL/GenBank/DDBJ databases">
        <title>Genome Sequence of Xylaria curta.</title>
        <authorList>
            <person name="Buettner E."/>
        </authorList>
    </citation>
    <scope>NUCLEOTIDE SEQUENCE</scope>
    <source>
        <strain evidence="1">Babe10</strain>
    </source>
</reference>
<evidence type="ECO:0000313" key="1">
    <source>
        <dbReference type="EMBL" id="KAJ2986298.1"/>
    </source>
</evidence>
<sequence length="817" mass="87679">MAQEAASTGVGISRAPRPNTPMATRPVPETANVSKPLLSPLVDTQQASDPNTRTTPQHPIQSDASDASPGTPTGLGISEPQDLGNQPIQNGCSIRPSAGNPIPISQSPIQMSVGDIEASPPSIAEPPQTRMVGGRWKTIGAWGGFVIVGGSIGILVVLASLAFLWLGGGRAPEAAGASKLWRDIMLSGRVPQAITLLSLLLRIIVSAQATSCTSLLAALFLERRAVRLSHLPHFSVARGTNDGPRTLLQMIIGSGTRHMVFTVETLLILVLVLATLALQFSSTVLLSDLGSLTVVEDPKPNLLNTSFNDISRVFATVGSVEASQDLATYGEAPSNSIAQPDGRGVSDTGLKQRALLPLNKARAMVRSYHGPAVIGGEGSFGIVCQARGTLDYDASFRNFVQDSTISPCRKSGCEPLPIDCGVPLTNDGFMSGGSICVVETGTVDSWLEGDGQSWRSSDGPWTNGSSIYLVLSSNIGLMDVETTQSLPFKIIDIHDEWASYEIFPTRHVNISMCFVSFNIVGANASMTTSTPLSEPEDNWALSEAAGGSTKSYRRLLGTDLDHQSHEDRGILTLNNPSIVPESDSSGIISIAQPNEYKILELLLYEAFEGAPTPSGDIITSVSACRYCSLIWAGPLGGMFAAVLQDTMNTTQRAALVIDSWMFITIQKAYDNLLLSFDKNQEIYIAFASTVEGPGHCWDTGCRGFFAVLAFTFTHIVCVISIAALYLTKTQYSRLGNIWHTVSQLQCNELIDVLAESSTARDDEVAKLLKDGSRNHLIMIDMSADGSRVEAVRLKDDPSLTKKQSTAKRFFRDLFKRR</sequence>
<organism evidence="1 2">
    <name type="scientific">Xylaria curta</name>
    <dbReference type="NCBI Taxonomy" id="42375"/>
    <lineage>
        <taxon>Eukaryota</taxon>
        <taxon>Fungi</taxon>
        <taxon>Dikarya</taxon>
        <taxon>Ascomycota</taxon>
        <taxon>Pezizomycotina</taxon>
        <taxon>Sordariomycetes</taxon>
        <taxon>Xylariomycetidae</taxon>
        <taxon>Xylariales</taxon>
        <taxon>Xylariaceae</taxon>
        <taxon>Xylaria</taxon>
    </lineage>
</organism>
<evidence type="ECO:0000313" key="2">
    <source>
        <dbReference type="Proteomes" id="UP001143856"/>
    </source>
</evidence>
<accession>A0ACC1P5U2</accession>
<protein>
    <submittedName>
        <fullName evidence="1">Uncharacterized protein</fullName>
    </submittedName>
</protein>
<dbReference type="EMBL" id="JAPDGR010000967">
    <property type="protein sequence ID" value="KAJ2986298.1"/>
    <property type="molecule type" value="Genomic_DNA"/>
</dbReference>
<comment type="caution">
    <text evidence="1">The sequence shown here is derived from an EMBL/GenBank/DDBJ whole genome shotgun (WGS) entry which is preliminary data.</text>
</comment>
<keyword evidence="2" id="KW-1185">Reference proteome</keyword>
<proteinExistence type="predicted"/>
<name>A0ACC1P5U2_9PEZI</name>